<keyword evidence="6" id="KW-1185">Reference proteome</keyword>
<dbReference type="Proteomes" id="UP000242188">
    <property type="component" value="Unassembled WGS sequence"/>
</dbReference>
<dbReference type="PROSITE" id="PS51406">
    <property type="entry name" value="FIBRINOGEN_C_2"/>
    <property type="match status" value="1"/>
</dbReference>
<evidence type="ECO:0000256" key="1">
    <source>
        <dbReference type="ARBA" id="ARBA00023157"/>
    </source>
</evidence>
<dbReference type="Pfam" id="PF00084">
    <property type="entry name" value="Sushi"/>
    <property type="match status" value="1"/>
</dbReference>
<organism evidence="5 6">
    <name type="scientific">Mizuhopecten yessoensis</name>
    <name type="common">Japanese scallop</name>
    <name type="synonym">Patinopecten yessoensis</name>
    <dbReference type="NCBI Taxonomy" id="6573"/>
    <lineage>
        <taxon>Eukaryota</taxon>
        <taxon>Metazoa</taxon>
        <taxon>Spiralia</taxon>
        <taxon>Lophotrochozoa</taxon>
        <taxon>Mollusca</taxon>
        <taxon>Bivalvia</taxon>
        <taxon>Autobranchia</taxon>
        <taxon>Pteriomorphia</taxon>
        <taxon>Pectinida</taxon>
        <taxon>Pectinoidea</taxon>
        <taxon>Pectinidae</taxon>
        <taxon>Mizuhopecten</taxon>
    </lineage>
</organism>
<sequence>MISDISIVRLECPEPAEYYNAYITTPEISRSFGSTLQYACPTGYAWVGGVVTCSTAGSWQSEGQIEGCLVLAPGSNCASDTTCSPVVSAKCKSDVCVCPAGFSYLPDTSACTRDCKSLFNSGVQSNGVYEITPDGINSVNTLCDMENGGWTVFERRFIGNVDFMLEWDAYRQFFGSLNGDFWLGLDYLHALTVADSDIYFDFTTSANQPFYARYHNFSVADNHTLFKISMSSVYEITPEYSNIRNGGFYDHNNMYFSTPQHDNDISATNCASTRGAWWWNKCYTFGMFLKSFNFMKMYMGYNDTYVYFKETTMKVRRTK</sequence>
<proteinExistence type="predicted"/>
<dbReference type="SUPFAM" id="SSF56496">
    <property type="entry name" value="Fibrinogen C-terminal domain-like"/>
    <property type="match status" value="1"/>
</dbReference>
<dbReference type="InterPro" id="IPR050373">
    <property type="entry name" value="Fibrinogen_C-term_domain"/>
</dbReference>
<dbReference type="GO" id="GO:0005615">
    <property type="term" value="C:extracellular space"/>
    <property type="evidence" value="ECO:0007669"/>
    <property type="project" value="TreeGrafter"/>
</dbReference>
<evidence type="ECO:0000313" key="5">
    <source>
        <dbReference type="EMBL" id="OWF35001.1"/>
    </source>
</evidence>
<protein>
    <submittedName>
        <fullName evidence="5">Ficolin-1</fullName>
    </submittedName>
</protein>
<keyword evidence="1" id="KW-1015">Disulfide bond</keyword>
<dbReference type="EMBL" id="NEDP02076744">
    <property type="protein sequence ID" value="OWF35001.1"/>
    <property type="molecule type" value="Genomic_DNA"/>
</dbReference>
<evidence type="ECO:0000313" key="6">
    <source>
        <dbReference type="Proteomes" id="UP000242188"/>
    </source>
</evidence>
<dbReference type="CDD" id="cd00033">
    <property type="entry name" value="CCP"/>
    <property type="match status" value="1"/>
</dbReference>
<accession>A0A210PEW6</accession>
<dbReference type="InterPro" id="IPR035976">
    <property type="entry name" value="Sushi/SCR/CCP_sf"/>
</dbReference>
<dbReference type="PANTHER" id="PTHR19143:SF394">
    <property type="entry name" value="ANGIOPOIETIN-RELATED PROTEIN 3-LIKE"/>
    <property type="match status" value="1"/>
</dbReference>
<dbReference type="PANTHER" id="PTHR19143">
    <property type="entry name" value="FIBRINOGEN/TENASCIN/ANGIOPOEITIN"/>
    <property type="match status" value="1"/>
</dbReference>
<dbReference type="PROSITE" id="PS50923">
    <property type="entry name" value="SUSHI"/>
    <property type="match status" value="1"/>
</dbReference>
<comment type="caution">
    <text evidence="2">Lacks conserved residue(s) required for the propagation of feature annotation.</text>
</comment>
<evidence type="ECO:0000259" key="3">
    <source>
        <dbReference type="PROSITE" id="PS50923"/>
    </source>
</evidence>
<dbReference type="Gene3D" id="2.10.70.10">
    <property type="entry name" value="Complement Module, domain 1"/>
    <property type="match status" value="1"/>
</dbReference>
<name>A0A210PEW6_MIZYE</name>
<dbReference type="InterPro" id="IPR000436">
    <property type="entry name" value="Sushi_SCR_CCP_dom"/>
</dbReference>
<dbReference type="InterPro" id="IPR002181">
    <property type="entry name" value="Fibrinogen_a/b/g_C_dom"/>
</dbReference>
<feature type="domain" description="Sushi" evidence="3">
    <location>
        <begin position="10"/>
        <end position="70"/>
    </location>
</feature>
<dbReference type="Gene3D" id="4.10.530.10">
    <property type="entry name" value="Gamma-fibrinogen Carboxyl Terminal Fragment, domain 2"/>
    <property type="match status" value="1"/>
</dbReference>
<reference evidence="5 6" key="1">
    <citation type="journal article" date="2017" name="Nat. Ecol. Evol.">
        <title>Scallop genome provides insights into evolution of bilaterian karyotype and development.</title>
        <authorList>
            <person name="Wang S."/>
            <person name="Zhang J."/>
            <person name="Jiao W."/>
            <person name="Li J."/>
            <person name="Xun X."/>
            <person name="Sun Y."/>
            <person name="Guo X."/>
            <person name="Huan P."/>
            <person name="Dong B."/>
            <person name="Zhang L."/>
            <person name="Hu X."/>
            <person name="Sun X."/>
            <person name="Wang J."/>
            <person name="Zhao C."/>
            <person name="Wang Y."/>
            <person name="Wang D."/>
            <person name="Huang X."/>
            <person name="Wang R."/>
            <person name="Lv J."/>
            <person name="Li Y."/>
            <person name="Zhang Z."/>
            <person name="Liu B."/>
            <person name="Lu W."/>
            <person name="Hui Y."/>
            <person name="Liang J."/>
            <person name="Zhou Z."/>
            <person name="Hou R."/>
            <person name="Li X."/>
            <person name="Liu Y."/>
            <person name="Li H."/>
            <person name="Ning X."/>
            <person name="Lin Y."/>
            <person name="Zhao L."/>
            <person name="Xing Q."/>
            <person name="Dou J."/>
            <person name="Li Y."/>
            <person name="Mao J."/>
            <person name="Guo H."/>
            <person name="Dou H."/>
            <person name="Li T."/>
            <person name="Mu C."/>
            <person name="Jiang W."/>
            <person name="Fu Q."/>
            <person name="Fu X."/>
            <person name="Miao Y."/>
            <person name="Liu J."/>
            <person name="Yu Q."/>
            <person name="Li R."/>
            <person name="Liao H."/>
            <person name="Li X."/>
            <person name="Kong Y."/>
            <person name="Jiang Z."/>
            <person name="Chourrout D."/>
            <person name="Li R."/>
            <person name="Bao Z."/>
        </authorList>
    </citation>
    <scope>NUCLEOTIDE SEQUENCE [LARGE SCALE GENOMIC DNA]</scope>
    <source>
        <strain evidence="5 6">PY_sf001</strain>
    </source>
</reference>
<dbReference type="STRING" id="6573.A0A210PEW6"/>
<evidence type="ECO:0000259" key="4">
    <source>
        <dbReference type="PROSITE" id="PS51406"/>
    </source>
</evidence>
<dbReference type="OrthoDB" id="6114955at2759"/>
<dbReference type="Pfam" id="PF00147">
    <property type="entry name" value="Fibrinogen_C"/>
    <property type="match status" value="1"/>
</dbReference>
<dbReference type="InterPro" id="IPR036056">
    <property type="entry name" value="Fibrinogen-like_C"/>
</dbReference>
<dbReference type="Gene3D" id="3.90.215.10">
    <property type="entry name" value="Gamma Fibrinogen, chain A, domain 1"/>
    <property type="match status" value="1"/>
</dbReference>
<comment type="caution">
    <text evidence="5">The sequence shown here is derived from an EMBL/GenBank/DDBJ whole genome shotgun (WGS) entry which is preliminary data.</text>
</comment>
<dbReference type="InterPro" id="IPR014716">
    <property type="entry name" value="Fibrinogen_a/b/g_C_1"/>
</dbReference>
<gene>
    <name evidence="5" type="ORF">KP79_PYT22197</name>
</gene>
<feature type="domain" description="Fibrinogen C-terminal" evidence="4">
    <location>
        <begin position="106"/>
        <end position="282"/>
    </location>
</feature>
<dbReference type="AlphaFoldDB" id="A0A210PEW6"/>
<keyword evidence="2" id="KW-0768">Sushi</keyword>
<dbReference type="SUPFAM" id="SSF57535">
    <property type="entry name" value="Complement control module/SCR domain"/>
    <property type="match status" value="1"/>
</dbReference>
<dbReference type="SMART" id="SM00186">
    <property type="entry name" value="FBG"/>
    <property type="match status" value="1"/>
</dbReference>
<evidence type="ECO:0000256" key="2">
    <source>
        <dbReference type="PROSITE-ProRule" id="PRU00302"/>
    </source>
</evidence>